<dbReference type="OMA" id="CECVPWA"/>
<name>A0A484ASV8_DRONA</name>
<gene>
    <name evidence="2" type="ORF">AWZ03_013890</name>
</gene>
<organism evidence="2 3">
    <name type="scientific">Drosophila navojoa</name>
    <name type="common">Fruit fly</name>
    <dbReference type="NCBI Taxonomy" id="7232"/>
    <lineage>
        <taxon>Eukaryota</taxon>
        <taxon>Metazoa</taxon>
        <taxon>Ecdysozoa</taxon>
        <taxon>Arthropoda</taxon>
        <taxon>Hexapoda</taxon>
        <taxon>Insecta</taxon>
        <taxon>Pterygota</taxon>
        <taxon>Neoptera</taxon>
        <taxon>Endopterygota</taxon>
        <taxon>Diptera</taxon>
        <taxon>Brachycera</taxon>
        <taxon>Muscomorpha</taxon>
        <taxon>Ephydroidea</taxon>
        <taxon>Drosophilidae</taxon>
        <taxon>Drosophila</taxon>
    </lineage>
</organism>
<comment type="caution">
    <text evidence="2">The sequence shown here is derived from an EMBL/GenBank/DDBJ whole genome shotgun (WGS) entry which is preliminary data.</text>
</comment>
<keyword evidence="3" id="KW-1185">Reference proteome</keyword>
<sequence length="83" mass="10330">MQPLEPLQPLQPLLNHAKCECVPWARYTKWLMWRHLSPGEQWRRQQPEPQRGVWVHQEEEEEEEDQEMELQKLRQKQVTQRWC</sequence>
<reference evidence="2 3" key="1">
    <citation type="journal article" date="2019" name="J. Hered.">
        <title>An Improved Genome Assembly for Drosophila navojoa, the Basal Species in the mojavensis Cluster.</title>
        <authorList>
            <person name="Vanderlinde T."/>
            <person name="Dupim E.G."/>
            <person name="Nazario-Yepiz N.O."/>
            <person name="Carvalho A.B."/>
        </authorList>
    </citation>
    <scope>NUCLEOTIDE SEQUENCE [LARGE SCALE GENOMIC DNA]</scope>
    <source>
        <strain evidence="2">Navoj_Jal97</strain>
        <tissue evidence="2">Whole organism</tissue>
    </source>
</reference>
<evidence type="ECO:0000256" key="1">
    <source>
        <dbReference type="SAM" id="MobiDB-lite"/>
    </source>
</evidence>
<evidence type="ECO:0000313" key="3">
    <source>
        <dbReference type="Proteomes" id="UP000295192"/>
    </source>
</evidence>
<evidence type="ECO:0000313" key="2">
    <source>
        <dbReference type="EMBL" id="TDG39689.1"/>
    </source>
</evidence>
<dbReference type="EMBL" id="LSRL02000867">
    <property type="protein sequence ID" value="TDG39689.1"/>
    <property type="molecule type" value="Genomic_DNA"/>
</dbReference>
<proteinExistence type="predicted"/>
<accession>A0A484ASV8</accession>
<feature type="compositionally biased region" description="Acidic residues" evidence="1">
    <location>
        <begin position="58"/>
        <end position="68"/>
    </location>
</feature>
<dbReference type="Proteomes" id="UP000295192">
    <property type="component" value="Unassembled WGS sequence"/>
</dbReference>
<feature type="region of interest" description="Disordered" evidence="1">
    <location>
        <begin position="41"/>
        <end position="68"/>
    </location>
</feature>
<protein>
    <submittedName>
        <fullName evidence="2">Uncharacterized protein</fullName>
    </submittedName>
</protein>
<dbReference type="AlphaFoldDB" id="A0A484ASV8"/>